<organism evidence="1 2">
    <name type="scientific">Vigna unguiculata</name>
    <name type="common">Cowpea</name>
    <dbReference type="NCBI Taxonomy" id="3917"/>
    <lineage>
        <taxon>Eukaryota</taxon>
        <taxon>Viridiplantae</taxon>
        <taxon>Streptophyta</taxon>
        <taxon>Embryophyta</taxon>
        <taxon>Tracheophyta</taxon>
        <taxon>Spermatophyta</taxon>
        <taxon>Magnoliopsida</taxon>
        <taxon>eudicotyledons</taxon>
        <taxon>Gunneridae</taxon>
        <taxon>Pentapetalae</taxon>
        <taxon>rosids</taxon>
        <taxon>fabids</taxon>
        <taxon>Fabales</taxon>
        <taxon>Fabaceae</taxon>
        <taxon>Papilionoideae</taxon>
        <taxon>50 kb inversion clade</taxon>
        <taxon>NPAAA clade</taxon>
        <taxon>indigoferoid/millettioid clade</taxon>
        <taxon>Phaseoleae</taxon>
        <taxon>Vigna</taxon>
    </lineage>
</organism>
<proteinExistence type="predicted"/>
<accession>A0A4D6LID1</accession>
<protein>
    <submittedName>
        <fullName evidence="1">Uncharacterized protein</fullName>
    </submittedName>
</protein>
<evidence type="ECO:0000313" key="1">
    <source>
        <dbReference type="EMBL" id="QCD88268.1"/>
    </source>
</evidence>
<name>A0A4D6LID1_VIGUN</name>
<dbReference type="EMBL" id="CP039347">
    <property type="protein sequence ID" value="QCD88268.1"/>
    <property type="molecule type" value="Genomic_DNA"/>
</dbReference>
<dbReference type="Proteomes" id="UP000501690">
    <property type="component" value="Linkage Group LG3"/>
</dbReference>
<reference evidence="1 2" key="1">
    <citation type="submission" date="2019-04" db="EMBL/GenBank/DDBJ databases">
        <title>An improved genome assembly and genetic linkage map for asparagus bean, Vigna unguiculata ssp. sesquipedialis.</title>
        <authorList>
            <person name="Xia Q."/>
            <person name="Zhang R."/>
            <person name="Dong Y."/>
        </authorList>
    </citation>
    <scope>NUCLEOTIDE SEQUENCE [LARGE SCALE GENOMIC DNA]</scope>
    <source>
        <tissue evidence="1">Leaf</tissue>
    </source>
</reference>
<keyword evidence="2" id="KW-1185">Reference proteome</keyword>
<sequence length="119" mass="13968">MILFLSFTLRVNEGTNLRDKCEDGFELKRENTRVCIVHEGVFMNMPYIFRCVLCVDRKELGATYNGDEAHLTNEGVKKGYQDDHQFKLDDSGKDLRRWHRQGLEESELLKCERGRGKRL</sequence>
<dbReference type="AlphaFoldDB" id="A0A4D6LID1"/>
<evidence type="ECO:0000313" key="2">
    <source>
        <dbReference type="Proteomes" id="UP000501690"/>
    </source>
</evidence>
<gene>
    <name evidence="1" type="ORF">DEO72_LG3g2810</name>
</gene>